<accession>W9SV49</accession>
<dbReference type="GO" id="GO:0016020">
    <property type="term" value="C:membrane"/>
    <property type="evidence" value="ECO:0007669"/>
    <property type="project" value="UniProtKB-SubCell"/>
</dbReference>
<dbReference type="STRING" id="981085.W9SV49"/>
<keyword evidence="5" id="KW-0677">Repeat</keyword>
<dbReference type="InterPro" id="IPR001611">
    <property type="entry name" value="Leu-rich_rpt"/>
</dbReference>
<dbReference type="InterPro" id="IPR013210">
    <property type="entry name" value="LRR_N_plant-typ"/>
</dbReference>
<evidence type="ECO:0000256" key="3">
    <source>
        <dbReference type="ARBA" id="ARBA00022692"/>
    </source>
</evidence>
<evidence type="ECO:0000313" key="10">
    <source>
        <dbReference type="EMBL" id="EXC28852.1"/>
    </source>
</evidence>
<feature type="domain" description="Leucine-rich repeat-containing N-terminal plant-type" evidence="9">
    <location>
        <begin position="28"/>
        <end position="66"/>
    </location>
</feature>
<organism evidence="10 11">
    <name type="scientific">Morus notabilis</name>
    <dbReference type="NCBI Taxonomy" id="981085"/>
    <lineage>
        <taxon>Eukaryota</taxon>
        <taxon>Viridiplantae</taxon>
        <taxon>Streptophyta</taxon>
        <taxon>Embryophyta</taxon>
        <taxon>Tracheophyta</taxon>
        <taxon>Spermatophyta</taxon>
        <taxon>Magnoliopsida</taxon>
        <taxon>eudicotyledons</taxon>
        <taxon>Gunneridae</taxon>
        <taxon>Pentapetalae</taxon>
        <taxon>rosids</taxon>
        <taxon>fabids</taxon>
        <taxon>Rosales</taxon>
        <taxon>Moraceae</taxon>
        <taxon>Moreae</taxon>
        <taxon>Morus</taxon>
    </lineage>
</organism>
<keyword evidence="3" id="KW-0812">Transmembrane</keyword>
<dbReference type="PANTHER" id="PTHR47988">
    <property type="entry name" value="SOMATIC EMBRYOGENESIS RECEPTOR KINASE 1"/>
    <property type="match status" value="1"/>
</dbReference>
<sequence>MKFYSFIFLRFLCSVVCTHTEVYSLSFDGVTLLSLQEHWDSVPPSISTSWNHSDSTPCSWVGIGCDKNSHNVLSLNLSGYGISGQIGPEIGHLKRLQTLDLSSNSFFGSLPQELSNCSLLESLTLDYNTLSGEIPRNLAEFKDFKLV</sequence>
<protein>
    <submittedName>
        <fullName evidence="10">Receptor-like protein kinase</fullName>
    </submittedName>
</protein>
<evidence type="ECO:0000259" key="9">
    <source>
        <dbReference type="Pfam" id="PF08263"/>
    </source>
</evidence>
<proteinExistence type="predicted"/>
<dbReference type="eggNOG" id="KOG0619">
    <property type="taxonomic scope" value="Eukaryota"/>
</dbReference>
<evidence type="ECO:0000256" key="2">
    <source>
        <dbReference type="ARBA" id="ARBA00022614"/>
    </source>
</evidence>
<gene>
    <name evidence="10" type="ORF">L484_004982</name>
</gene>
<keyword evidence="2" id="KW-0433">Leucine-rich repeat</keyword>
<keyword evidence="10" id="KW-0808">Transferase</keyword>
<dbReference type="GO" id="GO:0016301">
    <property type="term" value="F:kinase activity"/>
    <property type="evidence" value="ECO:0007669"/>
    <property type="project" value="UniProtKB-KW"/>
</dbReference>
<dbReference type="Pfam" id="PF00560">
    <property type="entry name" value="LRR_1"/>
    <property type="match status" value="2"/>
</dbReference>
<keyword evidence="6" id="KW-1133">Transmembrane helix</keyword>
<evidence type="ECO:0000256" key="4">
    <source>
        <dbReference type="ARBA" id="ARBA00022729"/>
    </source>
</evidence>
<dbReference type="Pfam" id="PF08263">
    <property type="entry name" value="LRRNT_2"/>
    <property type="match status" value="1"/>
</dbReference>
<keyword evidence="11" id="KW-1185">Reference proteome</keyword>
<keyword evidence="4 8" id="KW-0732">Signal</keyword>
<evidence type="ECO:0000256" key="1">
    <source>
        <dbReference type="ARBA" id="ARBA00004167"/>
    </source>
</evidence>
<evidence type="ECO:0000256" key="7">
    <source>
        <dbReference type="ARBA" id="ARBA00023136"/>
    </source>
</evidence>
<comment type="subcellular location">
    <subcellularLocation>
        <location evidence="1">Membrane</location>
        <topology evidence="1">Single-pass membrane protein</topology>
    </subcellularLocation>
</comment>
<evidence type="ECO:0000256" key="8">
    <source>
        <dbReference type="SAM" id="SignalP"/>
    </source>
</evidence>
<evidence type="ECO:0000256" key="5">
    <source>
        <dbReference type="ARBA" id="ARBA00022737"/>
    </source>
</evidence>
<dbReference type="Proteomes" id="UP000030645">
    <property type="component" value="Unassembled WGS sequence"/>
</dbReference>
<dbReference type="SUPFAM" id="SSF52058">
    <property type="entry name" value="L domain-like"/>
    <property type="match status" value="1"/>
</dbReference>
<evidence type="ECO:0000313" key="11">
    <source>
        <dbReference type="Proteomes" id="UP000030645"/>
    </source>
</evidence>
<keyword evidence="10" id="KW-0675">Receptor</keyword>
<keyword evidence="7" id="KW-0472">Membrane</keyword>
<evidence type="ECO:0000256" key="6">
    <source>
        <dbReference type="ARBA" id="ARBA00022989"/>
    </source>
</evidence>
<name>W9SV49_9ROSA</name>
<reference evidence="11" key="1">
    <citation type="submission" date="2013-01" db="EMBL/GenBank/DDBJ databases">
        <title>Draft Genome Sequence of a Mulberry Tree, Morus notabilis C.K. Schneid.</title>
        <authorList>
            <person name="He N."/>
            <person name="Zhao S."/>
        </authorList>
    </citation>
    <scope>NUCLEOTIDE SEQUENCE</scope>
</reference>
<dbReference type="EMBL" id="KE346181">
    <property type="protein sequence ID" value="EXC28852.1"/>
    <property type="molecule type" value="Genomic_DNA"/>
</dbReference>
<dbReference type="InterPro" id="IPR032675">
    <property type="entry name" value="LRR_dom_sf"/>
</dbReference>
<dbReference type="FunFam" id="3.80.10.10:FF:000129">
    <property type="entry name" value="Leucine-rich repeat receptor-like kinase"/>
    <property type="match status" value="1"/>
</dbReference>
<keyword evidence="10" id="KW-0418">Kinase</keyword>
<dbReference type="Gene3D" id="3.80.10.10">
    <property type="entry name" value="Ribonuclease Inhibitor"/>
    <property type="match status" value="1"/>
</dbReference>
<feature type="signal peptide" evidence="8">
    <location>
        <begin position="1"/>
        <end position="17"/>
    </location>
</feature>
<dbReference type="AlphaFoldDB" id="W9SV49"/>
<feature type="chain" id="PRO_5004929297" evidence="8">
    <location>
        <begin position="18"/>
        <end position="147"/>
    </location>
</feature>